<dbReference type="Pfam" id="PF01936">
    <property type="entry name" value="NYN"/>
    <property type="match status" value="1"/>
</dbReference>
<accession>A0A8H5IBX9</accession>
<gene>
    <name evidence="3" type="ORF">FPHYL_13519</name>
</gene>
<dbReference type="InterPro" id="IPR021139">
    <property type="entry name" value="NYN"/>
</dbReference>
<name>A0A8H5IBX9_9HYPO</name>
<dbReference type="OrthoDB" id="2311180at2759"/>
<feature type="compositionally biased region" description="Polar residues" evidence="1">
    <location>
        <begin position="1"/>
        <end position="10"/>
    </location>
</feature>
<organism evidence="3 4">
    <name type="scientific">Fusarium phyllophilum</name>
    <dbReference type="NCBI Taxonomy" id="47803"/>
    <lineage>
        <taxon>Eukaryota</taxon>
        <taxon>Fungi</taxon>
        <taxon>Dikarya</taxon>
        <taxon>Ascomycota</taxon>
        <taxon>Pezizomycotina</taxon>
        <taxon>Sordariomycetes</taxon>
        <taxon>Hypocreomycetidae</taxon>
        <taxon>Hypocreales</taxon>
        <taxon>Nectriaceae</taxon>
        <taxon>Fusarium</taxon>
        <taxon>Fusarium fujikuroi species complex</taxon>
    </lineage>
</organism>
<dbReference type="AlphaFoldDB" id="A0A8H5IBX9"/>
<dbReference type="Proteomes" id="UP000582016">
    <property type="component" value="Unassembled WGS sequence"/>
</dbReference>
<feature type="domain" description="NYN" evidence="2">
    <location>
        <begin position="118"/>
        <end position="191"/>
    </location>
</feature>
<protein>
    <recommendedName>
        <fullName evidence="2">NYN domain-containing protein</fullName>
    </recommendedName>
</protein>
<evidence type="ECO:0000313" key="4">
    <source>
        <dbReference type="Proteomes" id="UP000582016"/>
    </source>
</evidence>
<proteinExistence type="predicted"/>
<sequence length="257" mass="29308">MSTQLLSQAQLPPPGTMSYSPPSKSSLDRSGRVAHVYLDESNFKISGATAYKESHRVDPEVRLDWHYDILALNGIIRRVTGMKVNEEVFLSVYGSNLERGLVFGDLKLHSSRLLNFHRKRKHYEKKVDTTLVRDMSLDAVHLQESKETDVLVLVSGDNDMIPAVQYAQECGYTVHVCAWEDSVSDEYKQLAREGLIRLTLLDESLVTLTMPNFSVPMGKLRFPYNCLELLNPRHVVGQLGDKLEEYFHRVRKLKLDS</sequence>
<dbReference type="GO" id="GO:0004540">
    <property type="term" value="F:RNA nuclease activity"/>
    <property type="evidence" value="ECO:0007669"/>
    <property type="project" value="InterPro"/>
</dbReference>
<comment type="caution">
    <text evidence="3">The sequence shown here is derived from an EMBL/GenBank/DDBJ whole genome shotgun (WGS) entry which is preliminary data.</text>
</comment>
<dbReference type="Gene3D" id="3.40.50.1010">
    <property type="entry name" value="5'-nuclease"/>
    <property type="match status" value="1"/>
</dbReference>
<evidence type="ECO:0000313" key="3">
    <source>
        <dbReference type="EMBL" id="KAF5534019.1"/>
    </source>
</evidence>
<evidence type="ECO:0000256" key="1">
    <source>
        <dbReference type="SAM" id="MobiDB-lite"/>
    </source>
</evidence>
<feature type="region of interest" description="Disordered" evidence="1">
    <location>
        <begin position="1"/>
        <end position="28"/>
    </location>
</feature>
<dbReference type="EMBL" id="JAAOAQ010000813">
    <property type="protein sequence ID" value="KAF5534019.1"/>
    <property type="molecule type" value="Genomic_DNA"/>
</dbReference>
<reference evidence="3 4" key="1">
    <citation type="submission" date="2020-05" db="EMBL/GenBank/DDBJ databases">
        <title>Identification and distribution of gene clusters putatively required for synthesis of sphingolipid metabolism inhibitors in phylogenetically diverse species of the filamentous fungus Fusarium.</title>
        <authorList>
            <person name="Kim H.-S."/>
            <person name="Busman M."/>
            <person name="Brown D.W."/>
            <person name="Divon H."/>
            <person name="Uhlig S."/>
            <person name="Proctor R.H."/>
        </authorList>
    </citation>
    <scope>NUCLEOTIDE SEQUENCE [LARGE SCALE GENOMIC DNA]</scope>
    <source>
        <strain evidence="3 4">NRRL 13617</strain>
    </source>
</reference>
<evidence type="ECO:0000259" key="2">
    <source>
        <dbReference type="Pfam" id="PF01936"/>
    </source>
</evidence>
<keyword evidence="4" id="KW-1185">Reference proteome</keyword>